<evidence type="ECO:0000256" key="2">
    <source>
        <dbReference type="ARBA" id="ARBA00008186"/>
    </source>
</evidence>
<keyword evidence="4" id="KW-0805">Transcription regulation</keyword>
<keyword evidence="8" id="KW-1185">Reference proteome</keyword>
<dbReference type="AlphaFoldDB" id="A0A507CGV7"/>
<keyword evidence="4" id="KW-0804">Transcription</keyword>
<evidence type="ECO:0000313" key="8">
    <source>
        <dbReference type="Proteomes" id="UP000317494"/>
    </source>
</evidence>
<dbReference type="GO" id="GO:0003712">
    <property type="term" value="F:transcription coregulator activity"/>
    <property type="evidence" value="ECO:0007669"/>
    <property type="project" value="InterPro"/>
</dbReference>
<proteinExistence type="inferred from homology"/>
<comment type="function">
    <text evidence="4">Component of the Mediator complex, a coactivator involved in the regulated transcription of nearly all RNA polymerase II-dependent genes. Mediator functions as a bridge to convey information from gene-specific regulatory proteins to the basal RNA polymerase II transcription machinery. Mediator is recruited to promoters by direct interactions with regulatory proteins and serves as a scaffold for the assembly of a functional pre-initiation complex with RNA polymerase II and the general transcription factors.</text>
</comment>
<dbReference type="OrthoDB" id="5418434at2759"/>
<dbReference type="InterPro" id="IPR019404">
    <property type="entry name" value="Mediator_Med11"/>
</dbReference>
<evidence type="ECO:0000256" key="3">
    <source>
        <dbReference type="ARBA" id="ARBA00023242"/>
    </source>
</evidence>
<dbReference type="GO" id="GO:0016592">
    <property type="term" value="C:mediator complex"/>
    <property type="evidence" value="ECO:0007669"/>
    <property type="project" value="InterPro"/>
</dbReference>
<feature type="compositionally biased region" description="Polar residues" evidence="5">
    <location>
        <begin position="1"/>
        <end position="11"/>
    </location>
</feature>
<sequence length="167" mass="18395">MDTANTPNMIHTQEEAENATASEAESGDEMDQDENVAQPGVLDHINQINAIEIAIVRLLQVAAGAFTLLPSDAPPKNVIGLSVDELSSRYYKSLNEIQEALRGYIRLLANMGVLARPDQPTMPLRTNTVGEEKDLELLKDAVDVMRRKMRDAGGVLDQYQQEPPLQP</sequence>
<dbReference type="EMBL" id="QEAM01000488">
    <property type="protein sequence ID" value="TPX39396.1"/>
    <property type="molecule type" value="Genomic_DNA"/>
</dbReference>
<comment type="subunit">
    <text evidence="4">Component of the Mediator complex.</text>
</comment>
<reference evidence="8 9" key="1">
    <citation type="journal article" date="2019" name="Sci. Rep.">
        <title>Comparative genomics of chytrid fungi reveal insights into the obligate biotrophic and pathogenic lifestyle of Synchytrium endobioticum.</title>
        <authorList>
            <person name="van de Vossenberg B.T.L.H."/>
            <person name="Warris S."/>
            <person name="Nguyen H.D.T."/>
            <person name="van Gent-Pelzer M.P.E."/>
            <person name="Joly D.L."/>
            <person name="van de Geest H.C."/>
            <person name="Bonants P.J.M."/>
            <person name="Smith D.S."/>
            <person name="Levesque C.A."/>
            <person name="van der Lee T.A.J."/>
        </authorList>
    </citation>
    <scope>NUCLEOTIDE SEQUENCE [LARGE SCALE GENOMIC DNA]</scope>
    <source>
        <strain evidence="7 9">LEV6574</strain>
        <strain evidence="6 8">MB42</strain>
    </source>
</reference>
<evidence type="ECO:0000313" key="9">
    <source>
        <dbReference type="Proteomes" id="UP000320475"/>
    </source>
</evidence>
<comment type="similarity">
    <text evidence="2 4">Belongs to the Mediator complex subunit 11 family.</text>
</comment>
<gene>
    <name evidence="4" type="primary">MED11</name>
    <name evidence="7" type="ORF">SeLEV6574_g07243</name>
    <name evidence="6" type="ORF">SeMB42_g06615</name>
</gene>
<organism evidence="6 8">
    <name type="scientific">Synchytrium endobioticum</name>
    <dbReference type="NCBI Taxonomy" id="286115"/>
    <lineage>
        <taxon>Eukaryota</taxon>
        <taxon>Fungi</taxon>
        <taxon>Fungi incertae sedis</taxon>
        <taxon>Chytridiomycota</taxon>
        <taxon>Chytridiomycota incertae sedis</taxon>
        <taxon>Chytridiomycetes</taxon>
        <taxon>Synchytriales</taxon>
        <taxon>Synchytriaceae</taxon>
        <taxon>Synchytrium</taxon>
    </lineage>
</organism>
<name>A0A507CGV7_9FUNG</name>
<protein>
    <recommendedName>
        <fullName evidence="4">Mediator of RNA polymerase II transcription subunit 11</fullName>
    </recommendedName>
    <alternativeName>
        <fullName evidence="4">Mediator complex subunit 11</fullName>
    </alternativeName>
</protein>
<keyword evidence="4" id="KW-0010">Activator</keyword>
<comment type="caution">
    <text evidence="6">The sequence shown here is derived from an EMBL/GenBank/DDBJ whole genome shotgun (WGS) entry which is preliminary data.</text>
</comment>
<accession>A0A507CGV7</accession>
<dbReference type="EMBL" id="QEAN01000385">
    <property type="protein sequence ID" value="TPX38648.1"/>
    <property type="molecule type" value="Genomic_DNA"/>
</dbReference>
<feature type="region of interest" description="Disordered" evidence="5">
    <location>
        <begin position="1"/>
        <end position="33"/>
    </location>
</feature>
<evidence type="ECO:0000313" key="6">
    <source>
        <dbReference type="EMBL" id="TPX38648.1"/>
    </source>
</evidence>
<dbReference type="Proteomes" id="UP000320475">
    <property type="component" value="Unassembled WGS sequence"/>
</dbReference>
<evidence type="ECO:0000256" key="1">
    <source>
        <dbReference type="ARBA" id="ARBA00004123"/>
    </source>
</evidence>
<evidence type="ECO:0000256" key="4">
    <source>
        <dbReference type="RuleBase" id="RU364147"/>
    </source>
</evidence>
<dbReference type="VEuPathDB" id="FungiDB:SeMB42_g06615"/>
<dbReference type="GO" id="GO:0006357">
    <property type="term" value="P:regulation of transcription by RNA polymerase II"/>
    <property type="evidence" value="ECO:0007669"/>
    <property type="project" value="InterPro"/>
</dbReference>
<keyword evidence="3 4" id="KW-0539">Nucleus</keyword>
<evidence type="ECO:0000313" key="7">
    <source>
        <dbReference type="EMBL" id="TPX39396.1"/>
    </source>
</evidence>
<dbReference type="Pfam" id="PF10280">
    <property type="entry name" value="Med11"/>
    <property type="match status" value="1"/>
</dbReference>
<comment type="subcellular location">
    <subcellularLocation>
        <location evidence="1 4">Nucleus</location>
    </subcellularLocation>
</comment>
<evidence type="ECO:0000256" key="5">
    <source>
        <dbReference type="SAM" id="MobiDB-lite"/>
    </source>
</evidence>
<dbReference type="Proteomes" id="UP000317494">
    <property type="component" value="Unassembled WGS sequence"/>
</dbReference>